<evidence type="ECO:0000313" key="2">
    <source>
        <dbReference type="Proteomes" id="UP001596091"/>
    </source>
</evidence>
<name>A0ABW1EM98_9BACT</name>
<sequence>MPEFLSAALTVAFVLVLCIYAYATDAERPRAVVVQPAHGEPNPKSTRVR</sequence>
<keyword evidence="2" id="KW-1185">Reference proteome</keyword>
<reference evidence="2" key="1">
    <citation type="journal article" date="2019" name="Int. J. Syst. Evol. Microbiol.">
        <title>The Global Catalogue of Microorganisms (GCM) 10K type strain sequencing project: providing services to taxonomists for standard genome sequencing and annotation.</title>
        <authorList>
            <consortium name="The Broad Institute Genomics Platform"/>
            <consortium name="The Broad Institute Genome Sequencing Center for Infectious Disease"/>
            <person name="Wu L."/>
            <person name="Ma J."/>
        </authorList>
    </citation>
    <scope>NUCLEOTIDE SEQUENCE [LARGE SCALE GENOMIC DNA]</scope>
    <source>
        <strain evidence="2">JCM 4087</strain>
    </source>
</reference>
<dbReference type="EMBL" id="JBHSPH010000010">
    <property type="protein sequence ID" value="MFC5864887.1"/>
    <property type="molecule type" value="Genomic_DNA"/>
</dbReference>
<evidence type="ECO:0000313" key="1">
    <source>
        <dbReference type="EMBL" id="MFC5864887.1"/>
    </source>
</evidence>
<dbReference type="RefSeq" id="WP_263332365.1">
    <property type="nucleotide sequence ID" value="NZ_JAGSYH010000001.1"/>
</dbReference>
<accession>A0ABW1EM98</accession>
<comment type="caution">
    <text evidence="1">The sequence shown here is derived from an EMBL/GenBank/DDBJ whole genome shotgun (WGS) entry which is preliminary data.</text>
</comment>
<gene>
    <name evidence="1" type="ORF">ACFPT7_21445</name>
</gene>
<proteinExistence type="predicted"/>
<dbReference type="Proteomes" id="UP001596091">
    <property type="component" value="Unassembled WGS sequence"/>
</dbReference>
<protein>
    <submittedName>
        <fullName evidence="1">Uncharacterized protein</fullName>
    </submittedName>
</protein>
<organism evidence="1 2">
    <name type="scientific">Acidicapsa dinghuensis</name>
    <dbReference type="NCBI Taxonomy" id="2218256"/>
    <lineage>
        <taxon>Bacteria</taxon>
        <taxon>Pseudomonadati</taxon>
        <taxon>Acidobacteriota</taxon>
        <taxon>Terriglobia</taxon>
        <taxon>Terriglobales</taxon>
        <taxon>Acidobacteriaceae</taxon>
        <taxon>Acidicapsa</taxon>
    </lineage>
</organism>